<evidence type="ECO:0000256" key="9">
    <source>
        <dbReference type="ARBA" id="ARBA00031449"/>
    </source>
</evidence>
<proteinExistence type="inferred from homology"/>
<evidence type="ECO:0000256" key="3">
    <source>
        <dbReference type="ARBA" id="ARBA00008900"/>
    </source>
</evidence>
<dbReference type="PANTHER" id="PTHR12589">
    <property type="entry name" value="PYRUVOYL TETRAHYDROBIOPTERIN SYNTHASE"/>
    <property type="match status" value="1"/>
</dbReference>
<dbReference type="Gene3D" id="3.30.479.10">
    <property type="entry name" value="6-pyruvoyl tetrahydropterin synthase/QueD"/>
    <property type="match status" value="1"/>
</dbReference>
<evidence type="ECO:0000313" key="11">
    <source>
        <dbReference type="EMBL" id="NDK57470.1"/>
    </source>
</evidence>
<dbReference type="Pfam" id="PF01242">
    <property type="entry name" value="PTPS"/>
    <property type="match status" value="1"/>
</dbReference>
<keyword evidence="6" id="KW-0479">Metal-binding</keyword>
<comment type="catalytic activity">
    <reaction evidence="10">
        <text>7,8-dihydroneopterin 3'-triphosphate + H2O = 6-carboxy-5,6,7,8-tetrahydropterin + triphosphate + acetaldehyde + 2 H(+)</text>
        <dbReference type="Rhea" id="RHEA:27966"/>
        <dbReference type="ChEBI" id="CHEBI:15343"/>
        <dbReference type="ChEBI" id="CHEBI:15377"/>
        <dbReference type="ChEBI" id="CHEBI:15378"/>
        <dbReference type="ChEBI" id="CHEBI:18036"/>
        <dbReference type="ChEBI" id="CHEBI:58462"/>
        <dbReference type="ChEBI" id="CHEBI:61032"/>
        <dbReference type="EC" id="4.1.2.50"/>
    </reaction>
</comment>
<dbReference type="GO" id="GO:0070497">
    <property type="term" value="F:6-carboxytetrahydropterin synthase activity"/>
    <property type="evidence" value="ECO:0007669"/>
    <property type="project" value="UniProtKB-EC"/>
</dbReference>
<dbReference type="InterPro" id="IPR038418">
    <property type="entry name" value="6-PTP_synth/QueD_sf"/>
</dbReference>
<dbReference type="EC" id="4.1.2.50" evidence="4"/>
<dbReference type="InterPro" id="IPR007115">
    <property type="entry name" value="6-PTP_synth/QueD"/>
</dbReference>
<dbReference type="UniPathway" id="UPA00391"/>
<dbReference type="RefSeq" id="WP_162347529.1">
    <property type="nucleotide sequence ID" value="NZ_JAAEAA010000027.1"/>
</dbReference>
<comment type="caution">
    <text evidence="11">The sequence shown here is derived from an EMBL/GenBank/DDBJ whole genome shotgun (WGS) entry which is preliminary data.</text>
</comment>
<dbReference type="AlphaFoldDB" id="A0A6B2HAR8"/>
<evidence type="ECO:0000256" key="8">
    <source>
        <dbReference type="ARBA" id="ARBA00023239"/>
    </source>
</evidence>
<evidence type="ECO:0000256" key="2">
    <source>
        <dbReference type="ARBA" id="ARBA00005061"/>
    </source>
</evidence>
<comment type="similarity">
    <text evidence="3">Belongs to the PTPS family. QueD subfamily.</text>
</comment>
<accession>A0A6B2HAR8</accession>
<sequence>MEYIRLTRHFTFETAHALLNYNGPCKNIHGHSYKLQVTIVGKPIADTTDPKYGMVIDFGDLKKLVQEHIVSPLDHALILREDTDPALINVLQQLNHKLVLTPYQPTCEHMLIDFKNKLTQHLPQTIKLHSLRLWETENSFAEWFAADNN</sequence>
<dbReference type="Proteomes" id="UP000478546">
    <property type="component" value="Unassembled WGS sequence"/>
</dbReference>
<comment type="cofactor">
    <cofactor evidence="1">
        <name>Zn(2+)</name>
        <dbReference type="ChEBI" id="CHEBI:29105"/>
    </cofactor>
</comment>
<keyword evidence="12" id="KW-1185">Reference proteome</keyword>
<dbReference type="GO" id="GO:0046872">
    <property type="term" value="F:metal ion binding"/>
    <property type="evidence" value="ECO:0007669"/>
    <property type="project" value="UniProtKB-KW"/>
</dbReference>
<reference evidence="11 12" key="1">
    <citation type="submission" date="2020-01" db="EMBL/GenBank/DDBJ databases">
        <authorList>
            <person name="Kim M.K."/>
        </authorList>
    </citation>
    <scope>NUCLEOTIDE SEQUENCE [LARGE SCALE GENOMIC DNA]</scope>
    <source>
        <strain evidence="11 12">BT213</strain>
    </source>
</reference>
<evidence type="ECO:0000256" key="4">
    <source>
        <dbReference type="ARBA" id="ARBA00012982"/>
    </source>
</evidence>
<gene>
    <name evidence="11" type="ORF">GWO68_16215</name>
</gene>
<dbReference type="PANTHER" id="PTHR12589:SF7">
    <property type="entry name" value="6-PYRUVOYL TETRAHYDROBIOPTERIN SYNTHASE"/>
    <property type="match status" value="1"/>
</dbReference>
<evidence type="ECO:0000256" key="7">
    <source>
        <dbReference type="ARBA" id="ARBA00022833"/>
    </source>
</evidence>
<keyword evidence="7" id="KW-0862">Zinc</keyword>
<dbReference type="SUPFAM" id="SSF55620">
    <property type="entry name" value="Tetrahydrobiopterin biosynthesis enzymes-like"/>
    <property type="match status" value="1"/>
</dbReference>
<comment type="pathway">
    <text evidence="2">Purine metabolism; 7-cyano-7-deazaguanine biosynthesis.</text>
</comment>
<evidence type="ECO:0000256" key="5">
    <source>
        <dbReference type="ARBA" id="ARBA00018141"/>
    </source>
</evidence>
<organism evidence="11 12">
    <name type="scientific">Pontibacter fetidus</name>
    <dbReference type="NCBI Taxonomy" id="2700082"/>
    <lineage>
        <taxon>Bacteria</taxon>
        <taxon>Pseudomonadati</taxon>
        <taxon>Bacteroidota</taxon>
        <taxon>Cytophagia</taxon>
        <taxon>Cytophagales</taxon>
        <taxon>Hymenobacteraceae</taxon>
        <taxon>Pontibacter</taxon>
    </lineage>
</organism>
<dbReference type="EMBL" id="JAAEAA010000027">
    <property type="protein sequence ID" value="NDK57470.1"/>
    <property type="molecule type" value="Genomic_DNA"/>
</dbReference>
<name>A0A6B2HAR8_9BACT</name>
<keyword evidence="8" id="KW-0456">Lyase</keyword>
<protein>
    <recommendedName>
        <fullName evidence="5">6-carboxy-5,6,7,8-tetrahydropterin synthase</fullName>
        <ecNumber evidence="4">4.1.2.50</ecNumber>
    </recommendedName>
    <alternativeName>
        <fullName evidence="9">Queuosine biosynthesis protein QueD</fullName>
    </alternativeName>
</protein>
<evidence type="ECO:0000256" key="1">
    <source>
        <dbReference type="ARBA" id="ARBA00001947"/>
    </source>
</evidence>
<evidence type="ECO:0000256" key="6">
    <source>
        <dbReference type="ARBA" id="ARBA00022723"/>
    </source>
</evidence>
<evidence type="ECO:0000256" key="10">
    <source>
        <dbReference type="ARBA" id="ARBA00048807"/>
    </source>
</evidence>
<evidence type="ECO:0000313" key="12">
    <source>
        <dbReference type="Proteomes" id="UP000478546"/>
    </source>
</evidence>